<evidence type="ECO:0000259" key="1">
    <source>
        <dbReference type="Pfam" id="PF07561"/>
    </source>
</evidence>
<evidence type="ECO:0000313" key="2">
    <source>
        <dbReference type="EMBL" id="SOB99588.1"/>
    </source>
</evidence>
<keyword evidence="3" id="KW-1185">Reference proteome</keyword>
<reference evidence="3" key="1">
    <citation type="submission" date="2017-08" db="EMBL/GenBank/DDBJ databases">
        <authorList>
            <person name="Varghese N."/>
            <person name="Submissions S."/>
        </authorList>
    </citation>
    <scope>NUCLEOTIDE SEQUENCE [LARGE SCALE GENOMIC DNA]</scope>
    <source>
        <strain evidence="3">JC22</strain>
    </source>
</reference>
<dbReference type="EMBL" id="OBMQ01000002">
    <property type="protein sequence ID" value="SOB99588.1"/>
    <property type="molecule type" value="Genomic_DNA"/>
</dbReference>
<dbReference type="AlphaFoldDB" id="A0A285RYF0"/>
<proteinExistence type="predicted"/>
<dbReference type="RefSeq" id="WP_097072583.1">
    <property type="nucleotide sequence ID" value="NZ_OBMQ01000002.1"/>
</dbReference>
<dbReference type="OrthoDB" id="1681234at2"/>
<feature type="domain" description="DUF1540" evidence="1">
    <location>
        <begin position="5"/>
        <end position="46"/>
    </location>
</feature>
<dbReference type="Pfam" id="PF07561">
    <property type="entry name" value="DUF1540"/>
    <property type="match status" value="1"/>
</dbReference>
<name>A0A285RYF0_9BACL</name>
<dbReference type="InterPro" id="IPR011437">
    <property type="entry name" value="DUF1540"/>
</dbReference>
<accession>A0A285RYF0</accession>
<protein>
    <submittedName>
        <fullName evidence="2">Uncharacterized protein DUF1540</fullName>
    </submittedName>
</protein>
<organism evidence="2 3">
    <name type="scientific">Ureibacillus xyleni</name>
    <dbReference type="NCBI Taxonomy" id="614648"/>
    <lineage>
        <taxon>Bacteria</taxon>
        <taxon>Bacillati</taxon>
        <taxon>Bacillota</taxon>
        <taxon>Bacilli</taxon>
        <taxon>Bacillales</taxon>
        <taxon>Caryophanaceae</taxon>
        <taxon>Ureibacillus</taxon>
    </lineage>
</organism>
<gene>
    <name evidence="2" type="ORF">SAMN05880501_102236</name>
</gene>
<sequence>MASDVLCEVNSCTYWASGNKCDATKIYVVASRNEASNSEETDCKTFKKKEEDSFN</sequence>
<evidence type="ECO:0000313" key="3">
    <source>
        <dbReference type="Proteomes" id="UP000219636"/>
    </source>
</evidence>
<dbReference type="Proteomes" id="UP000219636">
    <property type="component" value="Unassembled WGS sequence"/>
</dbReference>